<evidence type="ECO:0000256" key="5">
    <source>
        <dbReference type="ARBA" id="ARBA00023136"/>
    </source>
</evidence>
<dbReference type="InterPro" id="IPR015927">
    <property type="entry name" value="Peptidase_S24_S26A/B/C"/>
</dbReference>
<evidence type="ECO:0000259" key="8">
    <source>
        <dbReference type="Pfam" id="PF00717"/>
    </source>
</evidence>
<dbReference type="RefSeq" id="WP_207672301.1">
    <property type="nucleotide sequence ID" value="NZ_JAFREM010000006.1"/>
</dbReference>
<dbReference type="Proteomes" id="UP000664601">
    <property type="component" value="Unassembled WGS sequence"/>
</dbReference>
<sequence>MSRIVNALKNITIVFLLLILSFNLYSLYQRNVNENRFPMAFGYGYAVVASGSMEPVLSWGDLVVVREEDDYEDGDMITFIQEGDNRPTTHRIITTNGEQFVTQGDANNAEDTPIVADQIFGRVVFTLPLIGYLIQFVSTPLGMLVIIVLFLLTFYLDSKRKEEGVSE</sequence>
<gene>
    <name evidence="9" type="ORF">JZO70_04255</name>
</gene>
<keyword evidence="3 7" id="KW-0812">Transmembrane</keyword>
<keyword evidence="2" id="KW-0645">Protease</keyword>
<organism evidence="9 10">
    <name type="scientific">Candidatus Enterococcus moelleringii</name>
    <dbReference type="NCBI Taxonomy" id="2815325"/>
    <lineage>
        <taxon>Bacteria</taxon>
        <taxon>Bacillati</taxon>
        <taxon>Bacillota</taxon>
        <taxon>Bacilli</taxon>
        <taxon>Lactobacillales</taxon>
        <taxon>Enterococcaceae</taxon>
        <taxon>Enterococcus</taxon>
    </lineage>
</organism>
<protein>
    <recommendedName>
        <fullName evidence="6">Signal peptidase I</fullName>
        <ecNumber evidence="6">3.4.21.89</ecNumber>
    </recommendedName>
</protein>
<dbReference type="Gene3D" id="2.10.109.10">
    <property type="entry name" value="Umud Fragment, subunit A"/>
    <property type="match status" value="1"/>
</dbReference>
<dbReference type="EC" id="3.4.21.89" evidence="6"/>
<evidence type="ECO:0000313" key="9">
    <source>
        <dbReference type="EMBL" id="MBO1305357.1"/>
    </source>
</evidence>
<feature type="transmembrane region" description="Helical" evidence="7">
    <location>
        <begin position="7"/>
        <end position="28"/>
    </location>
</feature>
<feature type="transmembrane region" description="Helical" evidence="7">
    <location>
        <begin position="132"/>
        <end position="156"/>
    </location>
</feature>
<dbReference type="CDD" id="cd06462">
    <property type="entry name" value="Peptidase_S24_S26"/>
    <property type="match status" value="1"/>
</dbReference>
<proteinExistence type="predicted"/>
<dbReference type="EMBL" id="JAFREM010000006">
    <property type="protein sequence ID" value="MBO1305357.1"/>
    <property type="molecule type" value="Genomic_DNA"/>
</dbReference>
<comment type="caution">
    <text evidence="9">The sequence shown here is derived from an EMBL/GenBank/DDBJ whole genome shotgun (WGS) entry which is preliminary data.</text>
</comment>
<dbReference type="NCBIfam" id="TIGR02228">
    <property type="entry name" value="sigpep_I_arch"/>
    <property type="match status" value="1"/>
</dbReference>
<dbReference type="PRINTS" id="PR00728">
    <property type="entry name" value="SIGNALPTASE"/>
</dbReference>
<keyword evidence="10" id="KW-1185">Reference proteome</keyword>
<dbReference type="InterPro" id="IPR036286">
    <property type="entry name" value="LexA/Signal_pep-like_sf"/>
</dbReference>
<keyword evidence="5 7" id="KW-0472">Membrane</keyword>
<comment type="subcellular location">
    <subcellularLocation>
        <location evidence="1">Membrane</location>
    </subcellularLocation>
</comment>
<dbReference type="GO" id="GO:0009003">
    <property type="term" value="F:signal peptidase activity"/>
    <property type="evidence" value="ECO:0007669"/>
    <property type="project" value="UniProtKB-EC"/>
</dbReference>
<reference evidence="9 10" key="1">
    <citation type="submission" date="2021-03" db="EMBL/GenBank/DDBJ databases">
        <title>Enterococcal diversity collection.</title>
        <authorList>
            <person name="Gilmore M.S."/>
            <person name="Schwartzman J."/>
            <person name="Van Tyne D."/>
            <person name="Martin M."/>
            <person name="Earl A.M."/>
            <person name="Manson A.L."/>
            <person name="Straub T."/>
            <person name="Salamzade R."/>
            <person name="Saavedra J."/>
            <person name="Lebreton F."/>
            <person name="Prichula J."/>
            <person name="Schaufler K."/>
            <person name="Gaca A."/>
            <person name="Sgardioli B."/>
            <person name="Wagenaar J."/>
            <person name="Strong T."/>
        </authorList>
    </citation>
    <scope>NUCLEOTIDE SEQUENCE [LARGE SCALE GENOMIC DNA]</scope>
    <source>
        <strain evidence="9 10">669A</strain>
    </source>
</reference>
<dbReference type="PANTHER" id="PTHR10806:SF6">
    <property type="entry name" value="SIGNAL PEPTIDASE COMPLEX CATALYTIC SUBUNIT SEC11"/>
    <property type="match status" value="1"/>
</dbReference>
<evidence type="ECO:0000313" key="10">
    <source>
        <dbReference type="Proteomes" id="UP000664601"/>
    </source>
</evidence>
<evidence type="ECO:0000256" key="3">
    <source>
        <dbReference type="ARBA" id="ARBA00022692"/>
    </source>
</evidence>
<feature type="domain" description="Peptidase S24/S26A/S26B/S26C" evidence="8">
    <location>
        <begin position="45"/>
        <end position="124"/>
    </location>
</feature>
<keyword evidence="9" id="KW-0378">Hydrolase</keyword>
<dbReference type="PANTHER" id="PTHR10806">
    <property type="entry name" value="SIGNAL PEPTIDASE COMPLEX CATALYTIC SUBUNIT SEC11"/>
    <property type="match status" value="1"/>
</dbReference>
<evidence type="ECO:0000256" key="4">
    <source>
        <dbReference type="ARBA" id="ARBA00022989"/>
    </source>
</evidence>
<evidence type="ECO:0000256" key="7">
    <source>
        <dbReference type="SAM" id="Phobius"/>
    </source>
</evidence>
<evidence type="ECO:0000256" key="6">
    <source>
        <dbReference type="NCBIfam" id="TIGR02228"/>
    </source>
</evidence>
<evidence type="ECO:0000256" key="2">
    <source>
        <dbReference type="ARBA" id="ARBA00022670"/>
    </source>
</evidence>
<dbReference type="SUPFAM" id="SSF51306">
    <property type="entry name" value="LexA/Signal peptidase"/>
    <property type="match status" value="1"/>
</dbReference>
<accession>A0ABS3L6V9</accession>
<evidence type="ECO:0000256" key="1">
    <source>
        <dbReference type="ARBA" id="ARBA00004370"/>
    </source>
</evidence>
<dbReference type="InterPro" id="IPR001733">
    <property type="entry name" value="Peptidase_S26B"/>
</dbReference>
<name>A0ABS3L6V9_9ENTE</name>
<dbReference type="Pfam" id="PF00717">
    <property type="entry name" value="Peptidase_S24"/>
    <property type="match status" value="1"/>
</dbReference>
<keyword evidence="4 7" id="KW-1133">Transmembrane helix</keyword>